<keyword evidence="3" id="KW-0520">NAD</keyword>
<dbReference type="FunCoup" id="A0A1E5RNW9">
    <property type="interactions" value="307"/>
</dbReference>
<dbReference type="PROSITE" id="PS00687">
    <property type="entry name" value="ALDEHYDE_DEHYDR_GLU"/>
    <property type="match status" value="1"/>
</dbReference>
<dbReference type="Pfam" id="PF00171">
    <property type="entry name" value="Aldedh"/>
    <property type="match status" value="1"/>
</dbReference>
<keyword evidence="8" id="KW-1185">Reference proteome</keyword>
<dbReference type="GO" id="GO:0004029">
    <property type="term" value="F:aldehyde dehydrogenase (NAD+) activity"/>
    <property type="evidence" value="ECO:0007669"/>
    <property type="project" value="TreeGrafter"/>
</dbReference>
<dbReference type="EMBL" id="LPNM01000005">
    <property type="protein sequence ID" value="OEJ88581.1"/>
    <property type="molecule type" value="Genomic_DNA"/>
</dbReference>
<dbReference type="FunFam" id="3.40.605.10:FF:000001">
    <property type="entry name" value="Aldehyde dehydrogenase 1"/>
    <property type="match status" value="1"/>
</dbReference>
<evidence type="ECO:0000256" key="3">
    <source>
        <dbReference type="ARBA" id="ARBA00023027"/>
    </source>
</evidence>
<proteinExistence type="inferred from homology"/>
<dbReference type="OrthoDB" id="310895at2759"/>
<dbReference type="Gene3D" id="3.40.605.10">
    <property type="entry name" value="Aldehyde Dehydrogenase, Chain A, domain 1"/>
    <property type="match status" value="1"/>
</dbReference>
<evidence type="ECO:0000256" key="2">
    <source>
        <dbReference type="ARBA" id="ARBA00023002"/>
    </source>
</evidence>
<dbReference type="InterPro" id="IPR016163">
    <property type="entry name" value="Ald_DH_C"/>
</dbReference>
<organism evidence="7 8">
    <name type="scientific">Hanseniaspora osmophila</name>
    <dbReference type="NCBI Taxonomy" id="56408"/>
    <lineage>
        <taxon>Eukaryota</taxon>
        <taxon>Fungi</taxon>
        <taxon>Dikarya</taxon>
        <taxon>Ascomycota</taxon>
        <taxon>Saccharomycotina</taxon>
        <taxon>Saccharomycetes</taxon>
        <taxon>Saccharomycodales</taxon>
        <taxon>Saccharomycodaceae</taxon>
        <taxon>Hanseniaspora</taxon>
    </lineage>
</organism>
<accession>A0A1E5RNW9</accession>
<dbReference type="FunFam" id="3.40.309.10:FF:000012">
    <property type="entry name" value="Betaine aldehyde dehydrogenase"/>
    <property type="match status" value="1"/>
</dbReference>
<dbReference type="AlphaFoldDB" id="A0A1E5RNW9"/>
<dbReference type="InterPro" id="IPR016160">
    <property type="entry name" value="Ald_DH_CS_CYS"/>
</dbReference>
<dbReference type="InterPro" id="IPR016161">
    <property type="entry name" value="Ald_DH/histidinol_DH"/>
</dbReference>
<evidence type="ECO:0000256" key="5">
    <source>
        <dbReference type="RuleBase" id="RU003345"/>
    </source>
</evidence>
<keyword evidence="2 5" id="KW-0560">Oxidoreductase</keyword>
<dbReference type="InterPro" id="IPR029510">
    <property type="entry name" value="Ald_DH_CS_GLU"/>
</dbReference>
<comment type="similarity">
    <text evidence="1 5">Belongs to the aldehyde dehydrogenase family.</text>
</comment>
<evidence type="ECO:0000259" key="6">
    <source>
        <dbReference type="Pfam" id="PF00171"/>
    </source>
</evidence>
<dbReference type="InterPro" id="IPR016162">
    <property type="entry name" value="Ald_DH_N"/>
</dbReference>
<dbReference type="Gene3D" id="3.40.309.10">
    <property type="entry name" value="Aldehyde Dehydrogenase, Chain A, domain 2"/>
    <property type="match status" value="1"/>
</dbReference>
<name>A0A1E5RNW9_9ASCO</name>
<dbReference type="GO" id="GO:0006598">
    <property type="term" value="P:polyamine catabolic process"/>
    <property type="evidence" value="ECO:0007669"/>
    <property type="project" value="TreeGrafter"/>
</dbReference>
<feature type="active site" evidence="4">
    <location>
        <position position="262"/>
    </location>
</feature>
<gene>
    <name evidence="7" type="ORF">AWRI3579_g910</name>
</gene>
<evidence type="ECO:0000256" key="1">
    <source>
        <dbReference type="ARBA" id="ARBA00009986"/>
    </source>
</evidence>
<dbReference type="PANTHER" id="PTHR43720">
    <property type="entry name" value="2-AMINOMUCONIC SEMIALDEHYDE DEHYDROGENASE"/>
    <property type="match status" value="1"/>
</dbReference>
<feature type="domain" description="Aldehyde dehydrogenase" evidence="6">
    <location>
        <begin position="26"/>
        <end position="496"/>
    </location>
</feature>
<dbReference type="InterPro" id="IPR015590">
    <property type="entry name" value="Aldehyde_DH_dom"/>
</dbReference>
<dbReference type="GO" id="GO:0019752">
    <property type="term" value="P:carboxylic acid metabolic process"/>
    <property type="evidence" value="ECO:0007669"/>
    <property type="project" value="UniProtKB-ARBA"/>
</dbReference>
<evidence type="ECO:0000256" key="4">
    <source>
        <dbReference type="PROSITE-ProRule" id="PRU10007"/>
    </source>
</evidence>
<dbReference type="SUPFAM" id="SSF53720">
    <property type="entry name" value="ALDH-like"/>
    <property type="match status" value="1"/>
</dbReference>
<dbReference type="STRING" id="56408.A0A1E5RNW9"/>
<sequence>MLFKEITLPTGTKYEQPLGLFINNEFVESHSSERLPAYNPATGKVIVEVQEACAKKDVDLAVEVATKAFKSWKKVPAVEKRDMFFKLAQLVSENKQLLAEIESANSGKPVETNAKGDIDEMIDVFKYLGGWIDKVDGETHIPDDKRLCLTFHQPMGVVGCIVPFNYPLSMMTNKFAAIAAGNTTIFKSGDQTPISALFFATLVKKAGFPPGVFNLLSGKGSTVGDRIIKHPGIVKVAFTGSTAVGKMIQENTAKNLKPLSLECGGKSPAVVFDDCDFEQAIKWCALGIFFNTGQICSGTSKVYVQDTIYEKFIESMKKYVEENYIVGDPSVESTVVGPLISAKQHDRVTGYIKKSIEEGLHLVTGGLETPASVASNETLKQGYFVQPTIFRDLQPHNTIAKEEIFGPVLAIAKFSTYDEVIELCNDVDYGLGSAIFTTNLQKSIAFAKDIEAGIVWVNSSNDANSNCPFGGIKESGNGSKDLGSYTMLNYMNVKSVQINLSSKL</sequence>
<reference evidence="8" key="1">
    <citation type="journal article" date="2016" name="Genome Announc.">
        <title>Genome sequences of three species of Hanseniaspora isolated from spontaneous wine fermentations.</title>
        <authorList>
            <person name="Sternes P.R."/>
            <person name="Lee D."/>
            <person name="Kutyna D.R."/>
            <person name="Borneman A.R."/>
        </authorList>
    </citation>
    <scope>NUCLEOTIDE SEQUENCE [LARGE SCALE GENOMIC DNA]</scope>
    <source>
        <strain evidence="8">AWRI3579</strain>
    </source>
</reference>
<comment type="caution">
    <text evidence="7">The sequence shown here is derived from an EMBL/GenBank/DDBJ whole genome shotgun (WGS) entry which is preliminary data.</text>
</comment>
<dbReference type="Proteomes" id="UP000095728">
    <property type="component" value="Unassembled WGS sequence"/>
</dbReference>
<protein>
    <submittedName>
        <fullName evidence="7">Putative aldehyde dehydrogenase-like protein</fullName>
    </submittedName>
</protein>
<evidence type="ECO:0000313" key="8">
    <source>
        <dbReference type="Proteomes" id="UP000095728"/>
    </source>
</evidence>
<dbReference type="PANTHER" id="PTHR43720:SF2">
    <property type="entry name" value="2-AMINOMUCONIC SEMIALDEHYDE DEHYDROGENASE"/>
    <property type="match status" value="1"/>
</dbReference>
<dbReference type="PROSITE" id="PS00070">
    <property type="entry name" value="ALDEHYDE_DEHYDR_CYS"/>
    <property type="match status" value="1"/>
</dbReference>
<dbReference type="InParanoid" id="A0A1E5RNW9"/>
<evidence type="ECO:0000313" key="7">
    <source>
        <dbReference type="EMBL" id="OEJ88581.1"/>
    </source>
</evidence>